<dbReference type="STRING" id="529704.SAMN02927913_2227"/>
<dbReference type="RefSeq" id="WP_091336893.1">
    <property type="nucleotide sequence ID" value="NZ_FNYC01000012.1"/>
</dbReference>
<sequence>MGWQPIETLDPKCGMFLAFHPHLGQRILTVASYDGGWFYNERGDLYPKQAVTHWHPLPDAPQEDTPDAAR</sequence>
<evidence type="ECO:0000259" key="1">
    <source>
        <dbReference type="Pfam" id="PF04448"/>
    </source>
</evidence>
<dbReference type="AlphaFoldDB" id="A0A1H6ZR23"/>
<accession>A0A1H6ZR23</accession>
<evidence type="ECO:0000313" key="2">
    <source>
        <dbReference type="EMBL" id="SEJ54614.1"/>
    </source>
</evidence>
<organism evidence="2 3">
    <name type="scientific">Frateuria terrea</name>
    <dbReference type="NCBI Taxonomy" id="529704"/>
    <lineage>
        <taxon>Bacteria</taxon>
        <taxon>Pseudomonadati</taxon>
        <taxon>Pseudomonadota</taxon>
        <taxon>Gammaproteobacteria</taxon>
        <taxon>Lysobacterales</taxon>
        <taxon>Rhodanobacteraceae</taxon>
        <taxon>Frateuria</taxon>
    </lineage>
</organism>
<proteinExistence type="predicted"/>
<reference evidence="2 3" key="1">
    <citation type="submission" date="2016-10" db="EMBL/GenBank/DDBJ databases">
        <authorList>
            <person name="de Groot N.N."/>
        </authorList>
    </citation>
    <scope>NUCLEOTIDE SEQUENCE [LARGE SCALE GENOMIC DNA]</scope>
    <source>
        <strain evidence="2 3">DSM 26515</strain>
    </source>
</reference>
<protein>
    <recommendedName>
        <fullName evidence="1">DUF551 domain-containing protein</fullName>
    </recommendedName>
</protein>
<dbReference type="Proteomes" id="UP000199420">
    <property type="component" value="Unassembled WGS sequence"/>
</dbReference>
<evidence type="ECO:0000313" key="3">
    <source>
        <dbReference type="Proteomes" id="UP000199420"/>
    </source>
</evidence>
<name>A0A1H6ZR23_9GAMM</name>
<dbReference type="InterPro" id="IPR007539">
    <property type="entry name" value="DUF551"/>
</dbReference>
<keyword evidence="3" id="KW-1185">Reference proteome</keyword>
<dbReference type="EMBL" id="FNYC01000012">
    <property type="protein sequence ID" value="SEJ54614.1"/>
    <property type="molecule type" value="Genomic_DNA"/>
</dbReference>
<gene>
    <name evidence="2" type="ORF">SAMN04487997_0163</name>
</gene>
<feature type="domain" description="DUF551" evidence="1">
    <location>
        <begin position="22"/>
        <end position="62"/>
    </location>
</feature>
<dbReference type="Pfam" id="PF04448">
    <property type="entry name" value="DUF551"/>
    <property type="match status" value="1"/>
</dbReference>